<accession>A0A4C1XU49</accession>
<evidence type="ECO:0000313" key="2">
    <source>
        <dbReference type="EMBL" id="GBP65717.1"/>
    </source>
</evidence>
<evidence type="ECO:0000256" key="1">
    <source>
        <dbReference type="SAM" id="MobiDB-lite"/>
    </source>
</evidence>
<name>A0A4C1XU49_EUMVA</name>
<evidence type="ECO:0000313" key="3">
    <source>
        <dbReference type="Proteomes" id="UP000299102"/>
    </source>
</evidence>
<sequence length="140" mass="15764">MKGEAANRSTDRLNFDPMFSSQRDKGSGSSVFHDPVQVKGCWHLLPQIRLRRSGLMGLISFPRHGLNVKDTFVNSPVAVRDRTQQCTDQKLHMLRSTGSICSQYTISVKTEQAAGSWGLVRGVLQLRFLEPRVLEHQLSK</sequence>
<organism evidence="2 3">
    <name type="scientific">Eumeta variegata</name>
    <name type="common">Bagworm moth</name>
    <name type="synonym">Eumeta japonica</name>
    <dbReference type="NCBI Taxonomy" id="151549"/>
    <lineage>
        <taxon>Eukaryota</taxon>
        <taxon>Metazoa</taxon>
        <taxon>Ecdysozoa</taxon>
        <taxon>Arthropoda</taxon>
        <taxon>Hexapoda</taxon>
        <taxon>Insecta</taxon>
        <taxon>Pterygota</taxon>
        <taxon>Neoptera</taxon>
        <taxon>Endopterygota</taxon>
        <taxon>Lepidoptera</taxon>
        <taxon>Glossata</taxon>
        <taxon>Ditrysia</taxon>
        <taxon>Tineoidea</taxon>
        <taxon>Psychidae</taxon>
        <taxon>Oiketicinae</taxon>
        <taxon>Eumeta</taxon>
    </lineage>
</organism>
<proteinExistence type="predicted"/>
<dbReference type="AlphaFoldDB" id="A0A4C1XU49"/>
<comment type="caution">
    <text evidence="2">The sequence shown here is derived from an EMBL/GenBank/DDBJ whole genome shotgun (WGS) entry which is preliminary data.</text>
</comment>
<feature type="compositionally biased region" description="Basic and acidic residues" evidence="1">
    <location>
        <begin position="1"/>
        <end position="14"/>
    </location>
</feature>
<dbReference type="Proteomes" id="UP000299102">
    <property type="component" value="Unassembled WGS sequence"/>
</dbReference>
<feature type="region of interest" description="Disordered" evidence="1">
    <location>
        <begin position="1"/>
        <end position="30"/>
    </location>
</feature>
<reference evidence="2 3" key="1">
    <citation type="journal article" date="2019" name="Commun. Biol.">
        <title>The bagworm genome reveals a unique fibroin gene that provides high tensile strength.</title>
        <authorList>
            <person name="Kono N."/>
            <person name="Nakamura H."/>
            <person name="Ohtoshi R."/>
            <person name="Tomita M."/>
            <person name="Numata K."/>
            <person name="Arakawa K."/>
        </authorList>
    </citation>
    <scope>NUCLEOTIDE SEQUENCE [LARGE SCALE GENOMIC DNA]</scope>
</reference>
<dbReference type="EMBL" id="BGZK01000937">
    <property type="protein sequence ID" value="GBP65717.1"/>
    <property type="molecule type" value="Genomic_DNA"/>
</dbReference>
<gene>
    <name evidence="2" type="ORF">EVAR_48419_1</name>
</gene>
<keyword evidence="3" id="KW-1185">Reference proteome</keyword>
<protein>
    <submittedName>
        <fullName evidence="2">Uncharacterized protein</fullName>
    </submittedName>
</protein>